<evidence type="ECO:0000256" key="4">
    <source>
        <dbReference type="ARBA" id="ARBA00023163"/>
    </source>
</evidence>
<accession>A0A401LIP4</accession>
<dbReference type="GO" id="GO:0032993">
    <property type="term" value="C:protein-DNA complex"/>
    <property type="evidence" value="ECO:0007669"/>
    <property type="project" value="TreeGrafter"/>
</dbReference>
<dbReference type="PANTHER" id="PTHR30346:SF0">
    <property type="entry name" value="HCA OPERON TRANSCRIPTIONAL ACTIVATOR HCAR"/>
    <property type="match status" value="1"/>
</dbReference>
<dbReference type="InterPro" id="IPR036388">
    <property type="entry name" value="WH-like_DNA-bd_sf"/>
</dbReference>
<dbReference type="AlphaFoldDB" id="A0A388SG81"/>
<dbReference type="Proteomes" id="UP000266091">
    <property type="component" value="Unassembled WGS sequence"/>
</dbReference>
<dbReference type="GO" id="GO:0003677">
    <property type="term" value="F:DNA binding"/>
    <property type="evidence" value="ECO:0007669"/>
    <property type="project" value="UniProtKB-KW"/>
</dbReference>
<dbReference type="RefSeq" id="WP_116270726.1">
    <property type="nucleotide sequence ID" value="NZ_BGZJ01000002.1"/>
</dbReference>
<name>A0A388SG81_9BURK</name>
<dbReference type="SUPFAM" id="SSF53850">
    <property type="entry name" value="Periplasmic binding protein-like II"/>
    <property type="match status" value="1"/>
</dbReference>
<keyword evidence="3" id="KW-0238">DNA-binding</keyword>
<dbReference type="InterPro" id="IPR036390">
    <property type="entry name" value="WH_DNA-bd_sf"/>
</dbReference>
<dbReference type="InterPro" id="IPR005119">
    <property type="entry name" value="LysR_subst-bd"/>
</dbReference>
<keyword evidence="7" id="KW-1185">Reference proteome</keyword>
<evidence type="ECO:0000256" key="3">
    <source>
        <dbReference type="ARBA" id="ARBA00023125"/>
    </source>
</evidence>
<dbReference type="SUPFAM" id="SSF46785">
    <property type="entry name" value="Winged helix' DNA-binding domain"/>
    <property type="match status" value="1"/>
</dbReference>
<dbReference type="CDD" id="cd05466">
    <property type="entry name" value="PBP2_LTTR_substrate"/>
    <property type="match status" value="1"/>
</dbReference>
<reference evidence="6 7" key="1">
    <citation type="journal article" date="2018" name="Int. J. Syst. Evol. Microbiol.">
        <title>Mesosutterella multiformis gen. nov., sp. nov., a member of the family Sutterellaceae and Sutterella megalosphaeroides sp. nov., isolated from human faeces.</title>
        <authorList>
            <person name="Sakamoto M."/>
            <person name="Ikeyama N."/>
            <person name="Kunihiro T."/>
            <person name="Iino T."/>
            <person name="Yuki M."/>
            <person name="Ohkuma M."/>
        </authorList>
    </citation>
    <scope>NUCLEOTIDE SEQUENCE [LARGE SCALE GENOMIC DNA]</scope>
    <source>
        <strain evidence="6 7">4NBBH2</strain>
    </source>
</reference>
<evidence type="ECO:0000259" key="5">
    <source>
        <dbReference type="PROSITE" id="PS50931"/>
    </source>
</evidence>
<keyword evidence="2" id="KW-0805">Transcription regulation</keyword>
<dbReference type="PROSITE" id="PS50931">
    <property type="entry name" value="HTH_LYSR"/>
    <property type="match status" value="1"/>
</dbReference>
<dbReference type="Gene3D" id="1.10.10.10">
    <property type="entry name" value="Winged helix-like DNA-binding domain superfamily/Winged helix DNA-binding domain"/>
    <property type="match status" value="1"/>
</dbReference>
<dbReference type="OrthoDB" id="5292387at2"/>
<accession>A0A388SG81</accession>
<gene>
    <name evidence="6" type="ORF">MESMUL_18230</name>
</gene>
<dbReference type="Pfam" id="PF03466">
    <property type="entry name" value="LysR_substrate"/>
    <property type="match status" value="1"/>
</dbReference>
<evidence type="ECO:0000313" key="7">
    <source>
        <dbReference type="Proteomes" id="UP000266091"/>
    </source>
</evidence>
<dbReference type="EMBL" id="BGZJ01000002">
    <property type="protein sequence ID" value="GBO94469.1"/>
    <property type="molecule type" value="Genomic_DNA"/>
</dbReference>
<protein>
    <recommendedName>
        <fullName evidence="5">HTH lysR-type domain-containing protein</fullName>
    </recommendedName>
</protein>
<comment type="similarity">
    <text evidence="1">Belongs to the LysR transcriptional regulatory family.</text>
</comment>
<dbReference type="PANTHER" id="PTHR30346">
    <property type="entry name" value="TRANSCRIPTIONAL DUAL REGULATOR HCAR-RELATED"/>
    <property type="match status" value="1"/>
</dbReference>
<sequence>MNTKQIEFILELAKTRNFNKAAENLCVSQPTMTYQIKSAEKEIGFEIFDRSGKGAVLTPAGSQFAGQLKSIYASLRSAIEQGQNFSRSVKNDIRIAMPIRSAVYFLPEAIRRFSSRYPDISITPSFDWYGCKESFLKGEQDILFAMDFEMKRVPDITRHHLFDSRFFLITDRNDPLSRQAKVTSADLAGRTLMVGGGSPPVLRAIQNRVVSEGKVTYFNSRDHDTTLTNVAAGRGVCIAPDFLNDHCEEFCWTPFDTAETIPCSLYTHKNEKRKAVKDFIKILQDFYR</sequence>
<evidence type="ECO:0000256" key="1">
    <source>
        <dbReference type="ARBA" id="ARBA00009437"/>
    </source>
</evidence>
<comment type="caution">
    <text evidence="6">The sequence shown here is derived from an EMBL/GenBank/DDBJ whole genome shotgun (WGS) entry which is preliminary data.</text>
</comment>
<dbReference type="InterPro" id="IPR000847">
    <property type="entry name" value="LysR_HTH_N"/>
</dbReference>
<evidence type="ECO:0000313" key="6">
    <source>
        <dbReference type="EMBL" id="GBO94469.1"/>
    </source>
</evidence>
<organism evidence="6 7">
    <name type="scientific">Mesosutterella multiformis</name>
    <dbReference type="NCBI Taxonomy" id="2259133"/>
    <lineage>
        <taxon>Bacteria</taxon>
        <taxon>Pseudomonadati</taxon>
        <taxon>Pseudomonadota</taxon>
        <taxon>Betaproteobacteria</taxon>
        <taxon>Burkholderiales</taxon>
        <taxon>Sutterellaceae</taxon>
        <taxon>Mesosutterella</taxon>
    </lineage>
</organism>
<keyword evidence="4" id="KW-0804">Transcription</keyword>
<feature type="domain" description="HTH lysR-type" evidence="5">
    <location>
        <begin position="1"/>
        <end position="58"/>
    </location>
</feature>
<dbReference type="Gene3D" id="3.40.190.290">
    <property type="match status" value="1"/>
</dbReference>
<dbReference type="GO" id="GO:0003700">
    <property type="term" value="F:DNA-binding transcription factor activity"/>
    <property type="evidence" value="ECO:0007669"/>
    <property type="project" value="InterPro"/>
</dbReference>
<dbReference type="Pfam" id="PF00126">
    <property type="entry name" value="HTH_1"/>
    <property type="match status" value="1"/>
</dbReference>
<dbReference type="PRINTS" id="PR00039">
    <property type="entry name" value="HTHLYSR"/>
</dbReference>
<evidence type="ECO:0000256" key="2">
    <source>
        <dbReference type="ARBA" id="ARBA00023015"/>
    </source>
</evidence>
<proteinExistence type="inferred from homology"/>